<evidence type="ECO:0000313" key="3">
    <source>
        <dbReference type="Proteomes" id="UP000054623"/>
    </source>
</evidence>
<dbReference type="Pfam" id="PF09826">
    <property type="entry name" value="Beta_propel"/>
    <property type="match status" value="1"/>
</dbReference>
<dbReference type="RefSeq" id="WP_011460248.1">
    <property type="nucleotide sequence ID" value="NZ_JAYFNZ010000017.1"/>
</dbReference>
<gene>
    <name evidence="2" type="ORF">AT727_10880</name>
</gene>
<comment type="caution">
    <text evidence="2">The sequence shown here is derived from an EMBL/GenBank/DDBJ whole genome shotgun (WGS) entry which is preliminary data.</text>
</comment>
<sequence length="697" mass="77415">MDKEGEQVKGQKMGLALVMACLLTLLGWNAYQTKTIAASGDEKIGAESPQKVGQEAPVEPLPTVGSFENFKKLMAEAESRTRNVVMYSGGDIAAAESSPKASAASSAGNLLNGKLDYSGTNVQVQGVDEADTVKTDGKYIYKLTDNQLIIAKAYPVEEMEVVAALQFDGEVHPLEMYVDDQYLTVILNQNYAWRQVYPAPAPPFENSVKVLIYDLADPSNLKQVRELELDGSYLSSRKIGDTLYLVNNKYIPLYRLQEQPEALLTPGYRDSLEGGEIQRIGYEEICYFPGSPQPNYLLIAGIDLGNLSTKKTEVKTYLGAGENIYSSLENLYVAVPEYKYEQVQPLPEPADTAGSNTSAMSRMIAVMPAEVNTSVYKFNLQAGDTKYLGMGSVPGNILNQFSMDEHNGYFRIATTLQKLPVRTGEAELTNNLHILDQSMKQAGKIENIAPGEKIYSVRFMGDRGYMVTFKTVDPLFVLDLKDPNHPAVLGELKIPGYSNYLHPYDENHIIGFGKEAIEVEDPHWSGEGTVKNAYYLGMKVALFDVSDVNNPQEKFKVEIGDRGTESELFWNHKALLFDREKGILSFPVTVCDIDPATVNKDDYLAQKDPRLAYGQPVFQGAFVYDLSAEEGFTLKGMITHHPPGEVVNLQNTGRYDYNRDISRSLYIGDTLYTLSNSYLQANDLNTMEEQGKLEIHN</sequence>
<name>A0A0W1JE18_DESHA</name>
<keyword evidence="1" id="KW-0472">Membrane</keyword>
<proteinExistence type="predicted"/>
<organism evidence="2 3">
    <name type="scientific">Desulfitobacterium hafniense</name>
    <name type="common">Desulfitobacterium frappieri</name>
    <dbReference type="NCBI Taxonomy" id="49338"/>
    <lineage>
        <taxon>Bacteria</taxon>
        <taxon>Bacillati</taxon>
        <taxon>Bacillota</taxon>
        <taxon>Clostridia</taxon>
        <taxon>Eubacteriales</taxon>
        <taxon>Desulfitobacteriaceae</taxon>
        <taxon>Desulfitobacterium</taxon>
    </lineage>
</organism>
<protein>
    <submittedName>
        <fullName evidence="2">Uncharacterized protein</fullName>
    </submittedName>
</protein>
<dbReference type="EMBL" id="LOCK01000061">
    <property type="protein sequence ID" value="KTE89843.1"/>
    <property type="molecule type" value="Genomic_DNA"/>
</dbReference>
<evidence type="ECO:0000256" key="1">
    <source>
        <dbReference type="SAM" id="Phobius"/>
    </source>
</evidence>
<dbReference type="OrthoDB" id="9778998at2"/>
<keyword evidence="1" id="KW-0812">Transmembrane</keyword>
<accession>A0A0W1JE18</accession>
<keyword evidence="1" id="KW-1133">Transmembrane helix</keyword>
<reference evidence="2 3" key="1">
    <citation type="submission" date="2015-12" db="EMBL/GenBank/DDBJ databases">
        <title>Draft Genome Sequence of Desulfitobacterium hafniense Strain DH, a Sulfate-reducing Bacterium Isolated from Paddy Soils.</title>
        <authorList>
            <person name="Bao P."/>
            <person name="Zhang X."/>
            <person name="Li G."/>
        </authorList>
    </citation>
    <scope>NUCLEOTIDE SEQUENCE [LARGE SCALE GENOMIC DNA]</scope>
    <source>
        <strain evidence="2 3">DH</strain>
    </source>
</reference>
<feature type="transmembrane region" description="Helical" evidence="1">
    <location>
        <begin position="12"/>
        <end position="31"/>
    </location>
</feature>
<dbReference type="InterPro" id="IPR019198">
    <property type="entry name" value="Beta_propeller_containing"/>
</dbReference>
<dbReference type="AlphaFoldDB" id="A0A0W1JE18"/>
<dbReference type="Proteomes" id="UP000054623">
    <property type="component" value="Unassembled WGS sequence"/>
</dbReference>
<evidence type="ECO:0000313" key="2">
    <source>
        <dbReference type="EMBL" id="KTE89843.1"/>
    </source>
</evidence>